<dbReference type="SUPFAM" id="SSF89447">
    <property type="entry name" value="AbrB/MazE/MraZ-like"/>
    <property type="match status" value="1"/>
</dbReference>
<dbReference type="AlphaFoldDB" id="A0A967AXE6"/>
<organism evidence="3 4">
    <name type="scientific">Metallococcus carri</name>
    <dbReference type="NCBI Taxonomy" id="1656884"/>
    <lineage>
        <taxon>Bacteria</taxon>
        <taxon>Bacillati</taxon>
        <taxon>Actinomycetota</taxon>
        <taxon>Actinomycetes</taxon>
        <taxon>Micrococcales</taxon>
        <taxon>Dermacoccaceae</taxon>
        <taxon>Metallococcus</taxon>
    </lineage>
</organism>
<evidence type="ECO:0000313" key="4">
    <source>
        <dbReference type="Proteomes" id="UP000744769"/>
    </source>
</evidence>
<reference evidence="3" key="1">
    <citation type="submission" date="2020-03" db="EMBL/GenBank/DDBJ databases">
        <title>Draft sequencing of Calidifontibacter sp. DB0510.</title>
        <authorList>
            <person name="Kim D.-U."/>
        </authorList>
    </citation>
    <scope>NUCLEOTIDE SEQUENCE</scope>
    <source>
        <strain evidence="3">DB0510</strain>
    </source>
</reference>
<gene>
    <name evidence="3" type="ORF">G9U51_03075</name>
</gene>
<comment type="caution">
    <text evidence="3">The sequence shown here is derived from an EMBL/GenBank/DDBJ whole genome shotgun (WGS) entry which is preliminary data.</text>
</comment>
<keyword evidence="4" id="KW-1185">Reference proteome</keyword>
<keyword evidence="1" id="KW-0472">Membrane</keyword>
<proteinExistence type="predicted"/>
<feature type="domain" description="SpoVT-AbrB" evidence="2">
    <location>
        <begin position="8"/>
        <end position="38"/>
    </location>
</feature>
<keyword evidence="1" id="KW-1133">Transmembrane helix</keyword>
<keyword evidence="1" id="KW-0812">Transmembrane</keyword>
<dbReference type="Proteomes" id="UP000744769">
    <property type="component" value="Unassembled WGS sequence"/>
</dbReference>
<dbReference type="GO" id="GO:0003677">
    <property type="term" value="F:DNA binding"/>
    <property type="evidence" value="ECO:0007669"/>
    <property type="project" value="UniProtKB-KW"/>
</dbReference>
<protein>
    <submittedName>
        <fullName evidence="3">AbrB/MazE/SpoVT family DNA-binding domain-containing protein</fullName>
    </submittedName>
</protein>
<feature type="transmembrane region" description="Helical" evidence="1">
    <location>
        <begin position="53"/>
        <end position="73"/>
    </location>
</feature>
<dbReference type="NCBIfam" id="TIGR01439">
    <property type="entry name" value="lp_hng_hel_AbrB"/>
    <property type="match status" value="1"/>
</dbReference>
<evidence type="ECO:0000259" key="2">
    <source>
        <dbReference type="Pfam" id="PF04014"/>
    </source>
</evidence>
<dbReference type="InterPro" id="IPR037914">
    <property type="entry name" value="SpoVT-AbrB_sf"/>
</dbReference>
<dbReference type="RefSeq" id="WP_166193005.1">
    <property type="nucleotide sequence ID" value="NZ_JAAOIV010000002.1"/>
</dbReference>
<dbReference type="Gene3D" id="2.10.260.10">
    <property type="match status" value="1"/>
</dbReference>
<sequence>MSTGTMTSNWQITVPKDVREALRLTPGTKVTFTRNTDGAAASGFLVSHSGARAPGWAGAVLALALACAIAFALRAQAVAERE</sequence>
<evidence type="ECO:0000313" key="3">
    <source>
        <dbReference type="EMBL" id="NHN54764.1"/>
    </source>
</evidence>
<dbReference type="EMBL" id="JAAOIV010000002">
    <property type="protein sequence ID" value="NHN54764.1"/>
    <property type="molecule type" value="Genomic_DNA"/>
</dbReference>
<keyword evidence="3" id="KW-0238">DNA-binding</keyword>
<evidence type="ECO:0000256" key="1">
    <source>
        <dbReference type="SAM" id="Phobius"/>
    </source>
</evidence>
<dbReference type="Pfam" id="PF04014">
    <property type="entry name" value="MazE_antitoxin"/>
    <property type="match status" value="1"/>
</dbReference>
<name>A0A967AXE6_9MICO</name>
<dbReference type="InterPro" id="IPR007159">
    <property type="entry name" value="SpoVT-AbrB_dom"/>
</dbReference>
<accession>A0A967AXE6</accession>